<dbReference type="PANTHER" id="PTHR38813:SF1">
    <property type="entry name" value="TOXIN RELE1-RELATED"/>
    <property type="match status" value="1"/>
</dbReference>
<evidence type="ECO:0000313" key="2">
    <source>
        <dbReference type="EMBL" id="OGM33582.1"/>
    </source>
</evidence>
<keyword evidence="1" id="KW-1277">Toxin-antitoxin system</keyword>
<dbReference type="InterPro" id="IPR035093">
    <property type="entry name" value="RelE/ParE_toxin_dom_sf"/>
</dbReference>
<name>A0A1F7Z1Y1_9BACT</name>
<dbReference type="InterPro" id="IPR007712">
    <property type="entry name" value="RelE/ParE_toxin"/>
</dbReference>
<dbReference type="Gene3D" id="3.30.2310.20">
    <property type="entry name" value="RelE-like"/>
    <property type="match status" value="1"/>
</dbReference>
<gene>
    <name evidence="2" type="ORF">A3D01_01345</name>
</gene>
<accession>A0A1F7Z1Y1</accession>
<evidence type="ECO:0008006" key="4">
    <source>
        <dbReference type="Google" id="ProtNLM"/>
    </source>
</evidence>
<evidence type="ECO:0000313" key="3">
    <source>
        <dbReference type="Proteomes" id="UP000177169"/>
    </source>
</evidence>
<dbReference type="SUPFAM" id="SSF143011">
    <property type="entry name" value="RelE-like"/>
    <property type="match status" value="1"/>
</dbReference>
<dbReference type="Pfam" id="PF05016">
    <property type="entry name" value="ParE_toxin"/>
    <property type="match status" value="1"/>
</dbReference>
<organism evidence="2 3">
    <name type="scientific">Candidatus Woesebacteria bacterium RIFCSPHIGHO2_02_FULL_39_13</name>
    <dbReference type="NCBI Taxonomy" id="1802505"/>
    <lineage>
        <taxon>Bacteria</taxon>
        <taxon>Candidatus Woeseibacteriota</taxon>
    </lineage>
</organism>
<dbReference type="InterPro" id="IPR052747">
    <property type="entry name" value="TA_system_RelE_toxin"/>
</dbReference>
<comment type="caution">
    <text evidence="2">The sequence shown here is derived from an EMBL/GenBank/DDBJ whole genome shotgun (WGS) entry which is preliminary data.</text>
</comment>
<sequence length="87" mass="10037">MEVVVTPQAKKQIKKLSKVTQILIVEKLKKLELGILVNFQKLSGYKGAFRVRVGNYRIVYRLLKGKAYVVLVGHRKEIYLLLRKLLG</sequence>
<dbReference type="AlphaFoldDB" id="A0A1F7Z1Y1"/>
<dbReference type="STRING" id="1802505.A3D01_01345"/>
<dbReference type="EMBL" id="MGGR01000016">
    <property type="protein sequence ID" value="OGM33582.1"/>
    <property type="molecule type" value="Genomic_DNA"/>
</dbReference>
<proteinExistence type="predicted"/>
<protein>
    <recommendedName>
        <fullName evidence="4">Addiction module toxin RelE</fullName>
    </recommendedName>
</protein>
<dbReference type="Proteomes" id="UP000177169">
    <property type="component" value="Unassembled WGS sequence"/>
</dbReference>
<dbReference type="PANTHER" id="PTHR38813">
    <property type="match status" value="1"/>
</dbReference>
<reference evidence="2 3" key="1">
    <citation type="journal article" date="2016" name="Nat. Commun.">
        <title>Thousands of microbial genomes shed light on interconnected biogeochemical processes in an aquifer system.</title>
        <authorList>
            <person name="Anantharaman K."/>
            <person name="Brown C.T."/>
            <person name="Hug L.A."/>
            <person name="Sharon I."/>
            <person name="Castelle C.J."/>
            <person name="Probst A.J."/>
            <person name="Thomas B.C."/>
            <person name="Singh A."/>
            <person name="Wilkins M.J."/>
            <person name="Karaoz U."/>
            <person name="Brodie E.L."/>
            <person name="Williams K.H."/>
            <person name="Hubbard S.S."/>
            <person name="Banfield J.F."/>
        </authorList>
    </citation>
    <scope>NUCLEOTIDE SEQUENCE [LARGE SCALE GENOMIC DNA]</scope>
</reference>
<evidence type="ECO:0000256" key="1">
    <source>
        <dbReference type="ARBA" id="ARBA00022649"/>
    </source>
</evidence>